<evidence type="ECO:0000313" key="13">
    <source>
        <dbReference type="EMBL" id="KAG8449933.1"/>
    </source>
</evidence>
<keyword evidence="10" id="KW-0807">Transducer</keyword>
<feature type="transmembrane region" description="Helical" evidence="11">
    <location>
        <begin position="20"/>
        <end position="45"/>
    </location>
</feature>
<comment type="subcellular location">
    <subcellularLocation>
        <location evidence="1">Cell membrane</location>
        <topology evidence="1">Multi-pass membrane protein</topology>
    </subcellularLocation>
</comment>
<accession>A0A8T2K1N1</accession>
<evidence type="ECO:0000313" key="14">
    <source>
        <dbReference type="Proteomes" id="UP000812440"/>
    </source>
</evidence>
<keyword evidence="5" id="KW-0552">Olfaction</keyword>
<proteinExistence type="inferred from homology"/>
<evidence type="ECO:0000256" key="6">
    <source>
        <dbReference type="ARBA" id="ARBA00022989"/>
    </source>
</evidence>
<dbReference type="SUPFAM" id="SSF81321">
    <property type="entry name" value="Family A G protein-coupled receptor-like"/>
    <property type="match status" value="1"/>
</dbReference>
<keyword evidence="6 11" id="KW-1133">Transmembrane helix</keyword>
<evidence type="ECO:0000256" key="7">
    <source>
        <dbReference type="ARBA" id="ARBA00023040"/>
    </source>
</evidence>
<evidence type="ECO:0000256" key="3">
    <source>
        <dbReference type="ARBA" id="ARBA00022475"/>
    </source>
</evidence>
<evidence type="ECO:0000256" key="10">
    <source>
        <dbReference type="ARBA" id="ARBA00023224"/>
    </source>
</evidence>
<dbReference type="GO" id="GO:0004930">
    <property type="term" value="F:G protein-coupled receptor activity"/>
    <property type="evidence" value="ECO:0007669"/>
    <property type="project" value="UniProtKB-KW"/>
</dbReference>
<keyword evidence="14" id="KW-1185">Reference proteome</keyword>
<keyword evidence="9" id="KW-0675">Receptor</keyword>
<dbReference type="FunFam" id="1.10.1220.70:FF:000001">
    <property type="entry name" value="Olfactory receptor"/>
    <property type="match status" value="1"/>
</dbReference>
<evidence type="ECO:0000256" key="4">
    <source>
        <dbReference type="ARBA" id="ARBA00022692"/>
    </source>
</evidence>
<dbReference type="InterPro" id="IPR000725">
    <property type="entry name" value="Olfact_rcpt"/>
</dbReference>
<feature type="transmembrane region" description="Helical" evidence="11">
    <location>
        <begin position="120"/>
        <end position="142"/>
    </location>
</feature>
<keyword evidence="4 11" id="KW-0812">Transmembrane</keyword>
<evidence type="ECO:0000259" key="12">
    <source>
        <dbReference type="PROSITE" id="PS50262"/>
    </source>
</evidence>
<keyword evidence="5" id="KW-0716">Sensory transduction</keyword>
<keyword evidence="3" id="KW-1003">Cell membrane</keyword>
<gene>
    <name evidence="13" type="ORF">GDO86_016566</name>
</gene>
<comment type="similarity">
    <text evidence="2">Belongs to the G-protein coupled receptor 1 family.</text>
</comment>
<dbReference type="PANTHER" id="PTHR26452">
    <property type="entry name" value="OLFACTORY RECEPTOR"/>
    <property type="match status" value="1"/>
</dbReference>
<dbReference type="Proteomes" id="UP000812440">
    <property type="component" value="Chromosome 8_10"/>
</dbReference>
<name>A0A8T2K1N1_9PIPI</name>
<evidence type="ECO:0000256" key="2">
    <source>
        <dbReference type="ARBA" id="ARBA00010663"/>
    </source>
</evidence>
<dbReference type="GO" id="GO:0005886">
    <property type="term" value="C:plasma membrane"/>
    <property type="evidence" value="ECO:0007669"/>
    <property type="project" value="UniProtKB-SubCell"/>
</dbReference>
<sequence>MENSTQFKFFLLGLTNIPYLQAICLLIFSIMYLTTLLGNSLLVLVVRMNPRLQTPMYFLLSNLSIVDILFSSTIVPKLLVNTIVQDKSISLRECAFQIYAAICKPLHYNTIMSRGFCECLVAGCWAVGIINSIFHVVLTFQLTFCRLSCQDPWFNELAIRKAFSTCVSHITVVSMFYGAILIIYSRPHSAYSPESGRTSSIIYTSVTPMLNPIIYSMRNRDIKESIRKIFTSLSNKFH</sequence>
<dbReference type="InterPro" id="IPR000276">
    <property type="entry name" value="GPCR_Rhodpsn"/>
</dbReference>
<comment type="caution">
    <text evidence="13">The sequence shown here is derived from an EMBL/GenBank/DDBJ whole genome shotgun (WGS) entry which is preliminary data.</text>
</comment>
<dbReference type="GO" id="GO:0004984">
    <property type="term" value="F:olfactory receptor activity"/>
    <property type="evidence" value="ECO:0007669"/>
    <property type="project" value="InterPro"/>
</dbReference>
<evidence type="ECO:0000256" key="1">
    <source>
        <dbReference type="ARBA" id="ARBA00004651"/>
    </source>
</evidence>
<reference evidence="13" key="1">
    <citation type="thesis" date="2020" institute="ProQuest LLC" country="789 East Eisenhower Parkway, Ann Arbor, MI, USA">
        <title>Comparative Genomics and Chromosome Evolution.</title>
        <authorList>
            <person name="Mudd A.B."/>
        </authorList>
    </citation>
    <scope>NUCLEOTIDE SEQUENCE</scope>
    <source>
        <strain evidence="13">Female2</strain>
        <tissue evidence="13">Blood</tissue>
    </source>
</reference>
<dbReference type="PRINTS" id="PR00237">
    <property type="entry name" value="GPCRRHODOPSN"/>
</dbReference>
<dbReference type="PROSITE" id="PS50262">
    <property type="entry name" value="G_PROTEIN_RECEP_F1_2"/>
    <property type="match status" value="1"/>
</dbReference>
<keyword evidence="7" id="KW-0297">G-protein coupled receptor</keyword>
<evidence type="ECO:0000256" key="9">
    <source>
        <dbReference type="ARBA" id="ARBA00023170"/>
    </source>
</evidence>
<protein>
    <recommendedName>
        <fullName evidence="12">G-protein coupled receptors family 1 profile domain-containing protein</fullName>
    </recommendedName>
</protein>
<feature type="transmembrane region" description="Helical" evidence="11">
    <location>
        <begin position="200"/>
        <end position="217"/>
    </location>
</feature>
<evidence type="ECO:0000256" key="11">
    <source>
        <dbReference type="SAM" id="Phobius"/>
    </source>
</evidence>
<dbReference type="InterPro" id="IPR050516">
    <property type="entry name" value="Olfactory_GPCR"/>
</dbReference>
<dbReference type="AlphaFoldDB" id="A0A8T2K1N1"/>
<dbReference type="OrthoDB" id="5960986at2759"/>
<feature type="transmembrane region" description="Helical" evidence="11">
    <location>
        <begin position="162"/>
        <end position="184"/>
    </location>
</feature>
<feature type="domain" description="G-protein coupled receptors family 1 profile" evidence="12">
    <location>
        <begin position="38"/>
        <end position="96"/>
    </location>
</feature>
<dbReference type="InterPro" id="IPR017452">
    <property type="entry name" value="GPCR_Rhodpsn_7TM"/>
</dbReference>
<dbReference type="Pfam" id="PF13853">
    <property type="entry name" value="7tm_4"/>
    <property type="match status" value="2"/>
</dbReference>
<dbReference type="Gene3D" id="1.20.1070.10">
    <property type="entry name" value="Rhodopsin 7-helix transmembrane proteins"/>
    <property type="match status" value="1"/>
</dbReference>
<dbReference type="Gene3D" id="1.10.1220.70">
    <property type="match status" value="1"/>
</dbReference>
<feature type="transmembrane region" description="Helical" evidence="11">
    <location>
        <begin position="57"/>
        <end position="75"/>
    </location>
</feature>
<dbReference type="EMBL" id="JAACNH010000003">
    <property type="protein sequence ID" value="KAG8449933.1"/>
    <property type="molecule type" value="Genomic_DNA"/>
</dbReference>
<evidence type="ECO:0000256" key="8">
    <source>
        <dbReference type="ARBA" id="ARBA00023136"/>
    </source>
</evidence>
<keyword evidence="8 11" id="KW-0472">Membrane</keyword>
<organism evidence="13 14">
    <name type="scientific">Hymenochirus boettgeri</name>
    <name type="common">Congo dwarf clawed frog</name>
    <dbReference type="NCBI Taxonomy" id="247094"/>
    <lineage>
        <taxon>Eukaryota</taxon>
        <taxon>Metazoa</taxon>
        <taxon>Chordata</taxon>
        <taxon>Craniata</taxon>
        <taxon>Vertebrata</taxon>
        <taxon>Euteleostomi</taxon>
        <taxon>Amphibia</taxon>
        <taxon>Batrachia</taxon>
        <taxon>Anura</taxon>
        <taxon>Pipoidea</taxon>
        <taxon>Pipidae</taxon>
        <taxon>Pipinae</taxon>
        <taxon>Hymenochirus</taxon>
    </lineage>
</organism>
<evidence type="ECO:0000256" key="5">
    <source>
        <dbReference type="ARBA" id="ARBA00022725"/>
    </source>
</evidence>